<feature type="domain" description="N-acetyltransferase" evidence="1">
    <location>
        <begin position="26"/>
        <end position="191"/>
    </location>
</feature>
<dbReference type="SUPFAM" id="SSF55729">
    <property type="entry name" value="Acyl-CoA N-acyltransferases (Nat)"/>
    <property type="match status" value="1"/>
</dbReference>
<accession>A0A1S1Q1W4</accession>
<dbReference type="PROSITE" id="PS51186">
    <property type="entry name" value="GNAT"/>
    <property type="match status" value="1"/>
</dbReference>
<dbReference type="GO" id="GO:0005737">
    <property type="term" value="C:cytoplasm"/>
    <property type="evidence" value="ECO:0007669"/>
    <property type="project" value="TreeGrafter"/>
</dbReference>
<evidence type="ECO:0000313" key="2">
    <source>
        <dbReference type="EMBL" id="OHV28893.1"/>
    </source>
</evidence>
<organism evidence="2 3">
    <name type="scientific">Parafrankia colletiae</name>
    <dbReference type="NCBI Taxonomy" id="573497"/>
    <lineage>
        <taxon>Bacteria</taxon>
        <taxon>Bacillati</taxon>
        <taxon>Actinomycetota</taxon>
        <taxon>Actinomycetes</taxon>
        <taxon>Frankiales</taxon>
        <taxon>Frankiaceae</taxon>
        <taxon>Parafrankia</taxon>
    </lineage>
</organism>
<keyword evidence="3" id="KW-1185">Reference proteome</keyword>
<comment type="caution">
    <text evidence="2">The sequence shown here is derived from an EMBL/GenBank/DDBJ whole genome shotgun (WGS) entry which is preliminary data.</text>
</comment>
<dbReference type="Pfam" id="PF13302">
    <property type="entry name" value="Acetyltransf_3"/>
    <property type="match status" value="1"/>
</dbReference>
<dbReference type="Gene3D" id="3.40.630.30">
    <property type="match status" value="1"/>
</dbReference>
<proteinExistence type="predicted"/>
<sequence>MSAGLAADLAARRLPLEPVEITAGVLHLRPWKLSDAEAVFRACQDPEIPRWTRVPVPYTQGHAEDFVCRQAPDAWATATGAPLAVVDATTEELLASVALQEMTDEGDAELAYWCAAGARGRGVTTAAAAALLRWGFGALGLERVEWRAAVGNHASRRVAEKLGFTLDGTLRGAVVLGDGARHDCWIGSRLATDPPV</sequence>
<name>A0A1S1Q1W4_9ACTN</name>
<evidence type="ECO:0000313" key="3">
    <source>
        <dbReference type="Proteomes" id="UP000179627"/>
    </source>
</evidence>
<dbReference type="Proteomes" id="UP000179627">
    <property type="component" value="Unassembled WGS sequence"/>
</dbReference>
<gene>
    <name evidence="2" type="ORF">CC117_29640</name>
</gene>
<dbReference type="PANTHER" id="PTHR43441:SF10">
    <property type="entry name" value="ACETYLTRANSFERASE"/>
    <property type="match status" value="1"/>
</dbReference>
<dbReference type="GO" id="GO:1990189">
    <property type="term" value="F:protein N-terminal-serine acetyltransferase activity"/>
    <property type="evidence" value="ECO:0007669"/>
    <property type="project" value="TreeGrafter"/>
</dbReference>
<dbReference type="PANTHER" id="PTHR43441">
    <property type="entry name" value="RIBOSOMAL-PROTEIN-SERINE ACETYLTRANSFERASE"/>
    <property type="match status" value="1"/>
</dbReference>
<dbReference type="GO" id="GO:0008999">
    <property type="term" value="F:protein-N-terminal-alanine acetyltransferase activity"/>
    <property type="evidence" value="ECO:0007669"/>
    <property type="project" value="TreeGrafter"/>
</dbReference>
<dbReference type="EMBL" id="MBLM01000169">
    <property type="protein sequence ID" value="OHV28893.1"/>
    <property type="molecule type" value="Genomic_DNA"/>
</dbReference>
<dbReference type="InterPro" id="IPR051908">
    <property type="entry name" value="Ribosomal_N-acetyltransferase"/>
</dbReference>
<dbReference type="InterPro" id="IPR000182">
    <property type="entry name" value="GNAT_dom"/>
</dbReference>
<keyword evidence="2" id="KW-0808">Transferase</keyword>
<protein>
    <submittedName>
        <fullName evidence="2">Acetyltransferase</fullName>
    </submittedName>
</protein>
<dbReference type="InterPro" id="IPR016181">
    <property type="entry name" value="Acyl_CoA_acyltransferase"/>
</dbReference>
<evidence type="ECO:0000259" key="1">
    <source>
        <dbReference type="PROSITE" id="PS51186"/>
    </source>
</evidence>
<dbReference type="RefSeq" id="WP_071091503.1">
    <property type="nucleotide sequence ID" value="NZ_MBLM01000169.1"/>
</dbReference>
<reference evidence="3" key="1">
    <citation type="submission" date="2016-07" db="EMBL/GenBank/DDBJ databases">
        <title>Sequence Frankia sp. strain CcI1.17.</title>
        <authorList>
            <person name="Ghodhbane-Gtari F."/>
            <person name="Swanson E."/>
            <person name="Gueddou A."/>
            <person name="Morris K."/>
            <person name="Hezbri K."/>
            <person name="Ktari A."/>
            <person name="Nouioui I."/>
            <person name="Abebe-Akele F."/>
            <person name="Simpson S."/>
            <person name="Thomas K."/>
            <person name="Gtari M."/>
            <person name="Tisa L.S."/>
            <person name="Hurst S."/>
        </authorList>
    </citation>
    <scope>NUCLEOTIDE SEQUENCE [LARGE SCALE GENOMIC DNA]</scope>
    <source>
        <strain evidence="3">Cc1.17</strain>
    </source>
</reference>
<dbReference type="AlphaFoldDB" id="A0A1S1Q1W4"/>